<dbReference type="InterPro" id="IPR036875">
    <property type="entry name" value="Znf_CCHC_sf"/>
</dbReference>
<dbReference type="EMBL" id="ANIX01004354">
    <property type="protein sequence ID" value="ETP00796.1"/>
    <property type="molecule type" value="Genomic_DNA"/>
</dbReference>
<keyword evidence="1" id="KW-0479">Metal-binding</keyword>
<protein>
    <recommendedName>
        <fullName evidence="3">CCHC-type domain-containing protein</fullName>
    </recommendedName>
</protein>
<feature type="compositionally biased region" description="Low complexity" evidence="2">
    <location>
        <begin position="351"/>
        <end position="368"/>
    </location>
</feature>
<feature type="region of interest" description="Disordered" evidence="2">
    <location>
        <begin position="1"/>
        <end position="20"/>
    </location>
</feature>
<dbReference type="SMART" id="SM00343">
    <property type="entry name" value="ZnF_C2HC"/>
    <property type="match status" value="2"/>
</dbReference>
<reference evidence="4 5" key="1">
    <citation type="submission" date="2013-11" db="EMBL/GenBank/DDBJ databases">
        <title>The Genome Sequence of Phytophthora parasitica CJ01A1.</title>
        <authorList>
            <consortium name="The Broad Institute Genomics Platform"/>
            <person name="Russ C."/>
            <person name="Tyler B."/>
            <person name="Panabieres F."/>
            <person name="Shan W."/>
            <person name="Tripathy S."/>
            <person name="Grunwald N."/>
            <person name="Machado M."/>
            <person name="Johnson C.S."/>
            <person name="Walker B."/>
            <person name="Young S.K."/>
            <person name="Zeng Q."/>
            <person name="Gargeya S."/>
            <person name="Fitzgerald M."/>
            <person name="Haas B."/>
            <person name="Abouelleil A."/>
            <person name="Allen A.W."/>
            <person name="Alvarado L."/>
            <person name="Arachchi H.M."/>
            <person name="Berlin A.M."/>
            <person name="Chapman S.B."/>
            <person name="Gainer-Dewar J."/>
            <person name="Goldberg J."/>
            <person name="Griggs A."/>
            <person name="Gujja S."/>
            <person name="Hansen M."/>
            <person name="Howarth C."/>
            <person name="Imamovic A."/>
            <person name="Ireland A."/>
            <person name="Larimer J."/>
            <person name="McCowan C."/>
            <person name="Murphy C."/>
            <person name="Pearson M."/>
            <person name="Poon T.W."/>
            <person name="Priest M."/>
            <person name="Roberts A."/>
            <person name="Saif S."/>
            <person name="Shea T."/>
            <person name="Sisk P."/>
            <person name="Sykes S."/>
            <person name="Wortman J."/>
            <person name="Nusbaum C."/>
            <person name="Birren B."/>
        </authorList>
    </citation>
    <scope>NUCLEOTIDE SEQUENCE [LARGE SCALE GENOMIC DNA]</scope>
    <source>
        <strain evidence="4 5">CJ01A1</strain>
    </source>
</reference>
<comment type="caution">
    <text evidence="4">The sequence shown here is derived from an EMBL/GenBank/DDBJ whole genome shotgun (WGS) entry which is preliminary data.</text>
</comment>
<feature type="domain" description="CCHC-type" evidence="3">
    <location>
        <begin position="376"/>
        <end position="390"/>
    </location>
</feature>
<accession>W2VRF3</accession>
<evidence type="ECO:0000256" key="1">
    <source>
        <dbReference type="PROSITE-ProRule" id="PRU00047"/>
    </source>
</evidence>
<dbReference type="GO" id="GO:0008270">
    <property type="term" value="F:zinc ion binding"/>
    <property type="evidence" value="ECO:0007669"/>
    <property type="project" value="UniProtKB-KW"/>
</dbReference>
<evidence type="ECO:0000313" key="5">
    <source>
        <dbReference type="Proteomes" id="UP000018958"/>
    </source>
</evidence>
<proteinExistence type="predicted"/>
<dbReference type="Pfam" id="PF19259">
    <property type="entry name" value="Ty3_capsid"/>
    <property type="match status" value="1"/>
</dbReference>
<dbReference type="Gene3D" id="4.10.60.10">
    <property type="entry name" value="Zinc finger, CCHC-type"/>
    <property type="match status" value="2"/>
</dbReference>
<gene>
    <name evidence="4" type="ORF">F441_21856</name>
</gene>
<evidence type="ECO:0000259" key="3">
    <source>
        <dbReference type="PROSITE" id="PS50158"/>
    </source>
</evidence>
<feature type="compositionally biased region" description="Basic residues" evidence="2">
    <location>
        <begin position="8"/>
        <end position="20"/>
    </location>
</feature>
<dbReference type="Pfam" id="PF00098">
    <property type="entry name" value="zf-CCHC"/>
    <property type="match status" value="2"/>
</dbReference>
<evidence type="ECO:0000313" key="4">
    <source>
        <dbReference type="EMBL" id="ETP00796.1"/>
    </source>
</evidence>
<dbReference type="OrthoDB" id="18186at2759"/>
<dbReference type="SUPFAM" id="SSF57756">
    <property type="entry name" value="Retrovirus zinc finger-like domains"/>
    <property type="match status" value="1"/>
</dbReference>
<feature type="region of interest" description="Disordered" evidence="2">
    <location>
        <begin position="411"/>
        <end position="434"/>
    </location>
</feature>
<name>W2VRF3_PHYNI</name>
<dbReference type="AlphaFoldDB" id="W2VRF3"/>
<keyword evidence="1" id="KW-0862">Zinc</keyword>
<dbReference type="PROSITE" id="PS50158">
    <property type="entry name" value="ZF_CCHC"/>
    <property type="match status" value="2"/>
</dbReference>
<feature type="domain" description="CCHC-type" evidence="3">
    <location>
        <begin position="396"/>
        <end position="411"/>
    </location>
</feature>
<feature type="compositionally biased region" description="Basic and acidic residues" evidence="2">
    <location>
        <begin position="414"/>
        <end position="423"/>
    </location>
</feature>
<feature type="region of interest" description="Disordered" evidence="2">
    <location>
        <begin position="291"/>
        <end position="368"/>
    </location>
</feature>
<dbReference type="Proteomes" id="UP000018958">
    <property type="component" value="Unassembled WGS sequence"/>
</dbReference>
<dbReference type="InterPro" id="IPR051714">
    <property type="entry name" value="Znf_CCHC_NABP"/>
</dbReference>
<sequence>SDDGRERRGQRRRERRNRRKNVKDLELPTFIPSPEVSVSTWIDRVDLALKGAEESGRGRWSDKALYYILGNKLMENAATWWVNRNRSTPTREKTWTHLKEALLQRYAEKLDKSQAEWRVSMRRFLPGESYADFAAGLREVIGRNRVSERVLLAQFYRCLDKTTKQLVKQDPRPTTLEAAVKKANEVDDPMENVAQGMMNVGLPWATAPSPYVIPMAGTTGQTMIIPGIGNTSLPVDRNYHGTEDAAIRKSDIEHVALFTNPQGVYNVFSGTWDPPPGHVWNGKYWYEPRKTERKRKAASAAPATTPETRKTARKSRRERASSDDDSDARPSKRQKAAIRKATSSDDLTGVAKQAAGKQQSSSGGAQAQYRNVSDQRCYKCGESGHWAAYCAHQPQCYACKQTGHLARDCTNPEAKARNEELLKRRGASRSSEEN</sequence>
<keyword evidence="1" id="KW-0863">Zinc-finger</keyword>
<dbReference type="InterPro" id="IPR045358">
    <property type="entry name" value="Ty3_capsid"/>
</dbReference>
<dbReference type="GO" id="GO:0003676">
    <property type="term" value="F:nucleic acid binding"/>
    <property type="evidence" value="ECO:0007669"/>
    <property type="project" value="InterPro"/>
</dbReference>
<feature type="non-terminal residue" evidence="4">
    <location>
        <position position="1"/>
    </location>
</feature>
<organism evidence="4 5">
    <name type="scientific">Phytophthora nicotianae CJ01A1</name>
    <dbReference type="NCBI Taxonomy" id="1317063"/>
    <lineage>
        <taxon>Eukaryota</taxon>
        <taxon>Sar</taxon>
        <taxon>Stramenopiles</taxon>
        <taxon>Oomycota</taxon>
        <taxon>Peronosporomycetes</taxon>
        <taxon>Peronosporales</taxon>
        <taxon>Peronosporaceae</taxon>
        <taxon>Phytophthora</taxon>
    </lineage>
</organism>
<dbReference type="InterPro" id="IPR001878">
    <property type="entry name" value="Znf_CCHC"/>
</dbReference>
<dbReference type="PANTHER" id="PTHR23002">
    <property type="entry name" value="ZINC FINGER CCHC DOMAIN CONTAINING PROTEIN"/>
    <property type="match status" value="1"/>
</dbReference>
<evidence type="ECO:0000256" key="2">
    <source>
        <dbReference type="SAM" id="MobiDB-lite"/>
    </source>
</evidence>
<feature type="compositionally biased region" description="Basic and acidic residues" evidence="2">
    <location>
        <begin position="318"/>
        <end position="330"/>
    </location>
</feature>